<organism evidence="1 2">
    <name type="scientific">Plakobranchus ocellatus</name>
    <dbReference type="NCBI Taxonomy" id="259542"/>
    <lineage>
        <taxon>Eukaryota</taxon>
        <taxon>Metazoa</taxon>
        <taxon>Spiralia</taxon>
        <taxon>Lophotrochozoa</taxon>
        <taxon>Mollusca</taxon>
        <taxon>Gastropoda</taxon>
        <taxon>Heterobranchia</taxon>
        <taxon>Euthyneura</taxon>
        <taxon>Panpulmonata</taxon>
        <taxon>Sacoglossa</taxon>
        <taxon>Placobranchoidea</taxon>
        <taxon>Plakobranchidae</taxon>
        <taxon>Plakobranchus</taxon>
    </lineage>
</organism>
<accession>A0AAV3YDF6</accession>
<dbReference type="AlphaFoldDB" id="A0AAV3YDF6"/>
<gene>
    <name evidence="1" type="ORF">PoB_000771600</name>
</gene>
<proteinExistence type="predicted"/>
<reference evidence="1 2" key="1">
    <citation type="journal article" date="2021" name="Elife">
        <title>Chloroplast acquisition without the gene transfer in kleptoplastic sea slugs, Plakobranchus ocellatus.</title>
        <authorList>
            <person name="Maeda T."/>
            <person name="Takahashi S."/>
            <person name="Yoshida T."/>
            <person name="Shimamura S."/>
            <person name="Takaki Y."/>
            <person name="Nagai Y."/>
            <person name="Toyoda A."/>
            <person name="Suzuki Y."/>
            <person name="Arimoto A."/>
            <person name="Ishii H."/>
            <person name="Satoh N."/>
            <person name="Nishiyama T."/>
            <person name="Hasebe M."/>
            <person name="Maruyama T."/>
            <person name="Minagawa J."/>
            <person name="Obokata J."/>
            <person name="Shigenobu S."/>
        </authorList>
    </citation>
    <scope>NUCLEOTIDE SEQUENCE [LARGE SCALE GENOMIC DNA]</scope>
</reference>
<sequence>MIWGWTSFRGERGTGSGAWPIYSFQEVFTDSVAFDLGKGFGKGMERGMVKYMEDVFPSREPFHGRVGEFWGVGWEWGGGIGRNGEEA</sequence>
<evidence type="ECO:0000313" key="1">
    <source>
        <dbReference type="EMBL" id="GFN81210.1"/>
    </source>
</evidence>
<name>A0AAV3YDF6_9GAST</name>
<comment type="caution">
    <text evidence="1">The sequence shown here is derived from an EMBL/GenBank/DDBJ whole genome shotgun (WGS) entry which is preliminary data.</text>
</comment>
<dbReference type="Proteomes" id="UP000735302">
    <property type="component" value="Unassembled WGS sequence"/>
</dbReference>
<protein>
    <submittedName>
        <fullName evidence="1">Uncharacterized protein</fullName>
    </submittedName>
</protein>
<dbReference type="EMBL" id="BLXT01000921">
    <property type="protein sequence ID" value="GFN81210.1"/>
    <property type="molecule type" value="Genomic_DNA"/>
</dbReference>
<evidence type="ECO:0000313" key="2">
    <source>
        <dbReference type="Proteomes" id="UP000735302"/>
    </source>
</evidence>
<keyword evidence="2" id="KW-1185">Reference proteome</keyword>